<accession>A0A7L5A1K8</accession>
<dbReference type="InterPro" id="IPR003594">
    <property type="entry name" value="HATPase_dom"/>
</dbReference>
<dbReference type="Pfam" id="PF13188">
    <property type="entry name" value="PAS_8"/>
    <property type="match status" value="1"/>
</dbReference>
<dbReference type="Pfam" id="PF08448">
    <property type="entry name" value="PAS_4"/>
    <property type="match status" value="2"/>
</dbReference>
<dbReference type="InterPro" id="IPR000700">
    <property type="entry name" value="PAS-assoc_C"/>
</dbReference>
<dbReference type="PROSITE" id="PS50113">
    <property type="entry name" value="PAC"/>
    <property type="match status" value="2"/>
</dbReference>
<dbReference type="NCBIfam" id="TIGR00229">
    <property type="entry name" value="sensory_box"/>
    <property type="match status" value="6"/>
</dbReference>
<dbReference type="AlphaFoldDB" id="A0A7L5A1K8"/>
<dbReference type="InterPro" id="IPR013656">
    <property type="entry name" value="PAS_4"/>
</dbReference>
<comment type="caution">
    <text evidence="6">The sequence shown here is derived from an EMBL/GenBank/DDBJ whole genome shotgun (WGS) entry which is preliminary data.</text>
</comment>
<organism evidence="6 7">
    <name type="scientific">Hymenobacter busanensis</name>
    <dbReference type="NCBI Taxonomy" id="2607656"/>
    <lineage>
        <taxon>Bacteria</taxon>
        <taxon>Pseudomonadati</taxon>
        <taxon>Bacteroidota</taxon>
        <taxon>Cytophagia</taxon>
        <taxon>Cytophagales</taxon>
        <taxon>Hymenobacteraceae</taxon>
        <taxon>Hymenobacter</taxon>
    </lineage>
</organism>
<evidence type="ECO:0000256" key="3">
    <source>
        <dbReference type="ARBA" id="ARBA00022553"/>
    </source>
</evidence>
<comment type="catalytic activity">
    <reaction evidence="1">
        <text>ATP + protein L-histidine = ADP + protein N-phospho-L-histidine.</text>
        <dbReference type="EC" id="2.7.13.3"/>
    </reaction>
</comment>
<dbReference type="RefSeq" id="WP_151078144.1">
    <property type="nucleotide sequence ID" value="NZ_CP047647.1"/>
</dbReference>
<dbReference type="InterPro" id="IPR000014">
    <property type="entry name" value="PAS"/>
</dbReference>
<keyword evidence="7" id="KW-1185">Reference proteome</keyword>
<evidence type="ECO:0000256" key="2">
    <source>
        <dbReference type="ARBA" id="ARBA00012438"/>
    </source>
</evidence>
<dbReference type="InterPro" id="IPR001610">
    <property type="entry name" value="PAC"/>
</dbReference>
<keyword evidence="5" id="KW-0418">Kinase</keyword>
<dbReference type="PROSITE" id="PS50112">
    <property type="entry name" value="PAS"/>
    <property type="match status" value="4"/>
</dbReference>
<evidence type="ECO:0000256" key="1">
    <source>
        <dbReference type="ARBA" id="ARBA00000085"/>
    </source>
</evidence>
<evidence type="ECO:0000256" key="4">
    <source>
        <dbReference type="ARBA" id="ARBA00022679"/>
    </source>
</evidence>
<dbReference type="InterPro" id="IPR013655">
    <property type="entry name" value="PAS_fold_3"/>
</dbReference>
<reference evidence="6 7" key="1">
    <citation type="submission" date="2019-09" db="EMBL/GenBank/DDBJ databases">
        <title>Genome sequence of Hymenobacter sp. M3.</title>
        <authorList>
            <person name="Srinivasan S."/>
        </authorList>
    </citation>
    <scope>NUCLEOTIDE SEQUENCE [LARGE SCALE GENOMIC DNA]</scope>
    <source>
        <strain evidence="6 7">M3</strain>
    </source>
</reference>
<dbReference type="InterPro" id="IPR036890">
    <property type="entry name" value="HATPase_C_sf"/>
</dbReference>
<dbReference type="SMART" id="SM00086">
    <property type="entry name" value="PAC"/>
    <property type="match status" value="6"/>
</dbReference>
<dbReference type="Gene3D" id="2.10.70.100">
    <property type="match status" value="2"/>
</dbReference>
<dbReference type="CDD" id="cd16917">
    <property type="entry name" value="HATPase_UhpB-NarQ-NarX-like"/>
    <property type="match status" value="1"/>
</dbReference>
<dbReference type="Pfam" id="PF13426">
    <property type="entry name" value="PAS_9"/>
    <property type="match status" value="1"/>
</dbReference>
<dbReference type="InterPro" id="IPR004358">
    <property type="entry name" value="Sig_transdc_His_kin-like_C"/>
</dbReference>
<dbReference type="Gene3D" id="3.30.450.20">
    <property type="entry name" value="PAS domain"/>
    <property type="match status" value="6"/>
</dbReference>
<sequence>MSASLADDMAGRLHTSSLDELRQRAERRRVVTETLSQKSPEEVQRLVEELQVHQIELEMQYEELLLAQQEAQRVRAQFIDLYDFAPVGYCTLDAHGLIQQLNLRASQLLGTTRQLLQDRRFQLFVAPDNRDAFYQFLQRTLHSEERQTCELEMRRHDGTPFHALLEGLPVATAGTTQVRVTFLDTTEQRRTAQALTTSEAKFRTLFEQSADASVLVHDRRYVDCNQAAVRLLGARDKSQIVGQPLLLNVPPVQPNGRSSRELMEHYLRTVQATGSCQFEWLRHTFAGEPMWMDVTVTPIEVGGQQLLYATWRDITARKRAEEALLASETRFRTLFEQSSDGMLLLQDGRYTACNAAALRLIGAERPEQVVGQPVAVCAPECQPDGRLTAEWFADNVRLAQQQGSLRCEMLMHHFSGRDIWIEGVLTPVAIPEQTTLTHMVWRDVTERRHDVERLRESENRLRAALKSAKLGVNSWNLKTEEVYLDERARAILGLPPEQPYTFDELIGLTHPDDRELLQAAIEQTVHGNEQLNAEYRVVHPGGEVRVVRANGQLTRDEQGAPLQITGVLRDVTERRRDRQRLLDSEERLRLALISSGAGVWEVDLETNALQWDERAQAIFGRAFSSLPGRFAALTEAMHPDDIAAVSAALQASIQHNTPFELEHRVVWPDGTVHHVAATGQAVYSPAGQPLRFVGLVRDVTDRYEAQQEISYQTRLLDRIVHNMPVVLTRVAPDGTLLEVVGAGLQRLGVADNFLNGRNVFDAYPMLLEHMNVLLSGNEVRFLGLPPNRGQQVYFQNYGFFDEERQCGILFAIDVTETQQANAKLKAEKDFSRSLLDTSVDGIVALDASLCVTVLNRVAQQTFGLVESEVVNRKLFELVPELNVPQYRQVLERVLKGELLQRYDLPFRNQYFDAYFAPLQNPNGDITGVLAVIRDVTERNRLATLATQAQLQRQKEVLSAILHTQEDERKRIAEGLHNGVGQLLYATKLHLEHKPVDEEHRAAALGVLNEAIKATRSISFELTPNILEDFGLKTALEELCKRIPQQRLQVHLAVGELPTALPRVLETAIYRIVQELLNNVMKHAQARETFVYVEPAGRHIQVSVEDDGAGFDVETAVNQHSGIGLTGIRNRVGLLGGQLTIRSQPGRGTTISIELPVGSDAQELPTKPSLLA</sequence>
<dbReference type="CDD" id="cd00130">
    <property type="entry name" value="PAS"/>
    <property type="match status" value="5"/>
</dbReference>
<dbReference type="GO" id="GO:0004673">
    <property type="term" value="F:protein histidine kinase activity"/>
    <property type="evidence" value="ECO:0007669"/>
    <property type="project" value="UniProtKB-EC"/>
</dbReference>
<evidence type="ECO:0000313" key="7">
    <source>
        <dbReference type="Proteomes" id="UP000326380"/>
    </source>
</evidence>
<keyword evidence="4" id="KW-0808">Transferase</keyword>
<dbReference type="PRINTS" id="PR00344">
    <property type="entry name" value="BCTRLSENSOR"/>
</dbReference>
<dbReference type="EC" id="2.7.13.3" evidence="2"/>
<dbReference type="Pfam" id="PF02518">
    <property type="entry name" value="HATPase_c"/>
    <property type="match status" value="1"/>
</dbReference>
<evidence type="ECO:0000313" key="6">
    <source>
        <dbReference type="EMBL" id="KAA9338595.1"/>
    </source>
</evidence>
<dbReference type="Proteomes" id="UP000326380">
    <property type="component" value="Unassembled WGS sequence"/>
</dbReference>
<dbReference type="SMART" id="SM00091">
    <property type="entry name" value="PAS"/>
    <property type="match status" value="7"/>
</dbReference>
<name>A0A7L5A1K8_9BACT</name>
<dbReference type="Pfam" id="PF08447">
    <property type="entry name" value="PAS_3"/>
    <property type="match status" value="2"/>
</dbReference>
<dbReference type="PROSITE" id="PS50109">
    <property type="entry name" value="HIS_KIN"/>
    <property type="match status" value="1"/>
</dbReference>
<gene>
    <name evidence="6" type="ORF">F0P96_07145</name>
</gene>
<dbReference type="SUPFAM" id="SSF55874">
    <property type="entry name" value="ATPase domain of HSP90 chaperone/DNA topoisomerase II/histidine kinase"/>
    <property type="match status" value="1"/>
</dbReference>
<dbReference type="EMBL" id="VTWU01000002">
    <property type="protein sequence ID" value="KAA9338595.1"/>
    <property type="molecule type" value="Genomic_DNA"/>
</dbReference>
<dbReference type="Gene3D" id="3.30.565.10">
    <property type="entry name" value="Histidine kinase-like ATPase, C-terminal domain"/>
    <property type="match status" value="1"/>
</dbReference>
<dbReference type="InterPro" id="IPR035965">
    <property type="entry name" value="PAS-like_dom_sf"/>
</dbReference>
<dbReference type="InterPro" id="IPR052162">
    <property type="entry name" value="Sensor_kinase/Photoreceptor"/>
</dbReference>
<dbReference type="SUPFAM" id="SSF55785">
    <property type="entry name" value="PYP-like sensor domain (PAS domain)"/>
    <property type="match status" value="7"/>
</dbReference>
<protein>
    <recommendedName>
        <fullName evidence="2">histidine kinase</fullName>
        <ecNumber evidence="2">2.7.13.3</ecNumber>
    </recommendedName>
</protein>
<dbReference type="PANTHER" id="PTHR43304">
    <property type="entry name" value="PHYTOCHROME-LIKE PROTEIN CPH1"/>
    <property type="match status" value="1"/>
</dbReference>
<dbReference type="PANTHER" id="PTHR43304:SF1">
    <property type="entry name" value="PAC DOMAIN-CONTAINING PROTEIN"/>
    <property type="match status" value="1"/>
</dbReference>
<keyword evidence="3" id="KW-0597">Phosphoprotein</keyword>
<dbReference type="SMART" id="SM00387">
    <property type="entry name" value="HATPase_c"/>
    <property type="match status" value="1"/>
</dbReference>
<dbReference type="InterPro" id="IPR005467">
    <property type="entry name" value="His_kinase_dom"/>
</dbReference>
<evidence type="ECO:0000256" key="5">
    <source>
        <dbReference type="ARBA" id="ARBA00022777"/>
    </source>
</evidence>
<proteinExistence type="predicted"/>